<dbReference type="InterPro" id="IPR024317">
    <property type="entry name" value="Dynein_heavy_chain_D4_dom"/>
</dbReference>
<dbReference type="Proteomes" id="UP001165060">
    <property type="component" value="Unassembled WGS sequence"/>
</dbReference>
<dbReference type="Gene3D" id="1.20.58.1120">
    <property type="match status" value="1"/>
</dbReference>
<evidence type="ECO:0000256" key="6">
    <source>
        <dbReference type="ARBA" id="ARBA00022741"/>
    </source>
</evidence>
<feature type="domain" description="AAA+ ATPase" evidence="16">
    <location>
        <begin position="2573"/>
        <end position="2763"/>
    </location>
</feature>
<dbReference type="Pfam" id="PF08393">
    <property type="entry name" value="DHC_N2"/>
    <property type="match status" value="1"/>
</dbReference>
<evidence type="ECO:0000256" key="3">
    <source>
        <dbReference type="ARBA" id="ARBA00022490"/>
    </source>
</evidence>
<dbReference type="SMART" id="SM00382">
    <property type="entry name" value="AAA"/>
    <property type="match status" value="3"/>
</dbReference>
<protein>
    <recommendedName>
        <fullName evidence="16">AAA+ ATPase domain-containing protein</fullName>
    </recommendedName>
</protein>
<keyword evidence="9 14" id="KW-0175">Coiled coil</keyword>
<dbReference type="Pfam" id="PF12777">
    <property type="entry name" value="MT"/>
    <property type="match status" value="1"/>
</dbReference>
<feature type="domain" description="AAA+ ATPase" evidence="16">
    <location>
        <begin position="2228"/>
        <end position="2379"/>
    </location>
</feature>
<dbReference type="EMBL" id="BRYB01001480">
    <property type="protein sequence ID" value="GMI26762.1"/>
    <property type="molecule type" value="Genomic_DNA"/>
</dbReference>
<keyword evidence="8" id="KW-0243">Dynein</keyword>
<dbReference type="Pfam" id="PF18198">
    <property type="entry name" value="AAA_lid_11"/>
    <property type="match status" value="1"/>
</dbReference>
<dbReference type="InterPro" id="IPR042219">
    <property type="entry name" value="AAA_lid_11_sf"/>
</dbReference>
<dbReference type="Gene3D" id="3.20.180.20">
    <property type="entry name" value="Dynein heavy chain, N-terminal domain 2"/>
    <property type="match status" value="1"/>
</dbReference>
<dbReference type="Gene3D" id="1.20.920.30">
    <property type="match status" value="1"/>
</dbReference>
<keyword evidence="11" id="KW-0505">Motor protein</keyword>
<dbReference type="Pfam" id="PF12780">
    <property type="entry name" value="AAA_8"/>
    <property type="match status" value="1"/>
</dbReference>
<dbReference type="Pfam" id="PF08385">
    <property type="entry name" value="DHC_N1"/>
    <property type="match status" value="1"/>
</dbReference>
<comment type="caution">
    <text evidence="17">The sequence shown here is derived from an EMBL/GenBank/DDBJ whole genome shotgun (WGS) entry which is preliminary data.</text>
</comment>
<comment type="subcellular location">
    <subcellularLocation>
        <location evidence="1">Cytoplasm</location>
        <location evidence="1">Cytoskeleton</location>
        <location evidence="1">Cilium axoneme</location>
    </subcellularLocation>
</comment>
<keyword evidence="10" id="KW-0969">Cilium</keyword>
<name>A0ABQ6MI37_9STRA</name>
<evidence type="ECO:0000259" key="16">
    <source>
        <dbReference type="SMART" id="SM00382"/>
    </source>
</evidence>
<dbReference type="Pfam" id="PF17857">
    <property type="entry name" value="AAA_lid_1"/>
    <property type="match status" value="1"/>
</dbReference>
<dbReference type="InterPro" id="IPR013602">
    <property type="entry name" value="Dynein_heavy_linker"/>
</dbReference>
<dbReference type="InterPro" id="IPR003593">
    <property type="entry name" value="AAA+_ATPase"/>
</dbReference>
<evidence type="ECO:0000256" key="15">
    <source>
        <dbReference type="SAM" id="MobiDB-lite"/>
    </source>
</evidence>
<dbReference type="Gene3D" id="1.10.287.2620">
    <property type="match status" value="1"/>
</dbReference>
<evidence type="ECO:0000256" key="10">
    <source>
        <dbReference type="ARBA" id="ARBA00023069"/>
    </source>
</evidence>
<evidence type="ECO:0000256" key="11">
    <source>
        <dbReference type="ARBA" id="ARBA00023175"/>
    </source>
</evidence>
<evidence type="ECO:0000256" key="12">
    <source>
        <dbReference type="ARBA" id="ARBA00023212"/>
    </source>
</evidence>
<dbReference type="Pfam" id="PF12774">
    <property type="entry name" value="AAA_6"/>
    <property type="match status" value="1"/>
</dbReference>
<keyword evidence="3" id="KW-0963">Cytoplasm</keyword>
<dbReference type="Gene3D" id="3.10.490.20">
    <property type="match status" value="1"/>
</dbReference>
<organism evidence="17 18">
    <name type="scientific">Tetraparma gracilis</name>
    <dbReference type="NCBI Taxonomy" id="2962635"/>
    <lineage>
        <taxon>Eukaryota</taxon>
        <taxon>Sar</taxon>
        <taxon>Stramenopiles</taxon>
        <taxon>Ochrophyta</taxon>
        <taxon>Bolidophyceae</taxon>
        <taxon>Parmales</taxon>
        <taxon>Triparmaceae</taxon>
        <taxon>Tetraparma</taxon>
    </lineage>
</organism>
<dbReference type="InterPro" id="IPR041228">
    <property type="entry name" value="Dynein_C"/>
</dbReference>
<dbReference type="Pfam" id="PF12781">
    <property type="entry name" value="AAA_9"/>
    <property type="match status" value="1"/>
</dbReference>
<keyword evidence="18" id="KW-1185">Reference proteome</keyword>
<evidence type="ECO:0000256" key="4">
    <source>
        <dbReference type="ARBA" id="ARBA00022701"/>
    </source>
</evidence>
<keyword evidence="12" id="KW-0206">Cytoskeleton</keyword>
<dbReference type="InterPro" id="IPR042222">
    <property type="entry name" value="Dynein_2_N"/>
</dbReference>
<dbReference type="Pfam" id="PF17852">
    <property type="entry name" value="Dynein_AAA_lid"/>
    <property type="match status" value="1"/>
</dbReference>
<evidence type="ECO:0000256" key="8">
    <source>
        <dbReference type="ARBA" id="ARBA00023017"/>
    </source>
</evidence>
<dbReference type="Pfam" id="PF18199">
    <property type="entry name" value="Dynein_C"/>
    <property type="match status" value="1"/>
</dbReference>
<dbReference type="InterPro" id="IPR043157">
    <property type="entry name" value="Dynein_AAA1S"/>
</dbReference>
<dbReference type="Gene3D" id="1.20.140.100">
    <property type="entry name" value="Dynein heavy chain, N-terminal domain 2"/>
    <property type="match status" value="1"/>
</dbReference>
<dbReference type="SUPFAM" id="SSF52540">
    <property type="entry name" value="P-loop containing nucleoside triphosphate hydrolases"/>
    <property type="match status" value="4"/>
</dbReference>
<dbReference type="InterPro" id="IPR041466">
    <property type="entry name" value="Dynein_AAA5_ext"/>
</dbReference>
<dbReference type="InterPro" id="IPR013594">
    <property type="entry name" value="Dynein_heavy_tail"/>
</dbReference>
<evidence type="ECO:0000256" key="7">
    <source>
        <dbReference type="ARBA" id="ARBA00022840"/>
    </source>
</evidence>
<evidence type="ECO:0000256" key="13">
    <source>
        <dbReference type="ARBA" id="ARBA00023273"/>
    </source>
</evidence>
<dbReference type="Gene3D" id="1.10.8.720">
    <property type="entry name" value="Region D6 of dynein motor"/>
    <property type="match status" value="1"/>
</dbReference>
<dbReference type="InterPro" id="IPR043160">
    <property type="entry name" value="Dynein_C_barrel"/>
</dbReference>
<dbReference type="Pfam" id="PF03028">
    <property type="entry name" value="Dynein_heavy"/>
    <property type="match status" value="1"/>
</dbReference>
<dbReference type="Gene3D" id="1.10.8.1220">
    <property type="match status" value="1"/>
</dbReference>
<evidence type="ECO:0000256" key="5">
    <source>
        <dbReference type="ARBA" id="ARBA00022737"/>
    </source>
</evidence>
<evidence type="ECO:0000313" key="18">
    <source>
        <dbReference type="Proteomes" id="UP001165060"/>
    </source>
</evidence>
<feature type="domain" description="AAA+ ATPase" evidence="16">
    <location>
        <begin position="1593"/>
        <end position="1688"/>
    </location>
</feature>
<feature type="region of interest" description="Disordered" evidence="15">
    <location>
        <begin position="711"/>
        <end position="735"/>
    </location>
</feature>
<proteinExistence type="inferred from homology"/>
<dbReference type="PANTHER" id="PTHR46532">
    <property type="entry name" value="MALE FERTILITY FACTOR KL5"/>
    <property type="match status" value="1"/>
</dbReference>
<keyword evidence="7" id="KW-0067">ATP-binding</keyword>
<dbReference type="InterPro" id="IPR042228">
    <property type="entry name" value="Dynein_linker_3"/>
</dbReference>
<dbReference type="Gene3D" id="6.10.140.1060">
    <property type="match status" value="1"/>
</dbReference>
<dbReference type="Pfam" id="PF12775">
    <property type="entry name" value="AAA_7"/>
    <property type="match status" value="1"/>
</dbReference>
<dbReference type="InterPro" id="IPR041658">
    <property type="entry name" value="AAA_lid_11"/>
</dbReference>
<gene>
    <name evidence="17" type="ORF">TeGR_g2173</name>
</gene>
<sequence length="4266" mass="481946">MHAIFNQLQSARVRRLLRFLDAAKSTYNAPFAKLCKDVFQARAEASNNSKFLRPLRSWFEKLEDESDFNKLPEHFTPIMHLVLLVWKGSAYYNTPGRLVVLVREICNTLIRQAQKYIDGGRVFEMMENEETREAINMLQNVVKVFGKFKAIFFEYKSKANAECPNNQWRMQNNAVFVRLDSFLERCHDIWDLSKTVMQFTKLAKIEVGGTKGKTLTTSVNQIHFDFTAAIGAIKGVDYDIMDLNAKQFEDAYYEFRGRIKELERRLGSVITQGFDDCSTVVSRFKLLDSFDTLVFRPQIADDLEKKHGALISSYAEDVTRVLQIFQEHRATPPRGNNLPPIAGALTWCRGLLERVKLPMEKMKSLDSKVLDREDAREVVKQYTSLLGQLADFERQKIEAWGQSIEESSQAKLKNPLLRQGNPPANAPSGAQSLLHVNFDPLLTRLLREVKYFLLLGLQVPASALEVYERGEIFRRHNGNLDLIVNIFNKIQHSILPVERPLLKNQLDKINKSLAQGIDSGGKKGKSLNWKSNGIDNFITDAMSEVKAVNETLGVMKSNLRRIEVLLDGWRAKPLFDRVSKTVGTKDFEEALDLIQKAQYHIIKEGGQEVHKLLKDTNRCFGLRNLVWVWISGILNVGNVFKRLDGGDGSYRMELQSDPAIQMLLAQVNQHFHMAEVKSNRYRRQFSKYEYLWNADLHEIFRQFLTTAIKKEEIKPPEPTETEGEEGADGAGSADVALDADDAKPIEYRETLDLAMFDEKIKQYLHVQSEIEGLRHIHDMDFLRINGQPIKQAMGTWVTKWMYLYTGYIQKYISEQLLEINEFQQVVNKGLDEEPSLEDRETLMKIMGHIRDVRKRMPVMKSTFGPLRDMVMLLKTHGITLDLGEVNNEPAVEYLERAPMLWDNVVNKTFRVKEEIHPLQNAMVDNIRKDIGEFKKRASDFYQDFKTNAPFDWSFDKREEVYASFDGYLAKLDACDEEAKTFNDLEELFELNRSRTSDLAFVRSDAMLLKSTWDSVNMVKNLFNSWQTTLWAAIDTEALLDEVKDLQGMVKKMPRSIRDWGVYKNLLAEVTNMSTVLPLVHELRTPSMRDRHWKMLSIITHKHFEKTPAFALSDLLGLELHNHVEAVQELVEISVKELKVEKKLTTIEDTWTNLKLEFTRHKDTEVYVISSPDEILETLEQHQMDLQTMVSMGKFVDFFRSKVVGWQETLSNVETVLKLIITCQRGWTSLEAIFLASQDIRAQLPDDTKRFEGVDNEFKELMKDVSSRPGVVECCATDGREQSLTTMSKGLETCQKALNEYLDTKKNIFPRFFFVSNVALLDILSNGNNPPKIMPHIGSIYDGIGHLQFVEQAAAETEGEEGEDEKKDEPATPQIPTKANAMHAKDGEVVKFDHEFRMEGAVEDWLNKLTKYMQNTLTNITEASLKEAGNWDVDNPREKWLFDYAGQITLLACQVLWTEETTGALEEYENGTEDAVKKYLALCVSRLESLIKLVQGELTSGDRTKIIVLITIDVHSRDVVEGLITKRVDNVLDFAWQSQLKFYWIQEKGEREVSARICDYRTSYSFEYVGNIARLVITPLTDRCYVTLTTALRLYLGGAPAGPAGTGKTETTKDLARALGLACYVFNCSDQMNYQTMADIFKGLAQVGAWGCFDEFNRIEIEVLSVVASQVKSVLDSIVRFAVPGNRDKKYANLAAGTPPAVVGYFDFFGEDIALIPTCGFFITMNPGYAGRTELPENVKCQFRSCSMIRPDLKPICENMLMSEGFISARALSVKFVTLYELCGELLSKQAHYDWGLRAVKSVLRVAGNLKREDTTVPEDGVLMRALRDFNTPKIPAQDSPIFLRLIADLFPGLDVPTKINETLKEQCLRAAKDMNLQAEPTFITKVTQYQELLDVRHSVMLLGPAGCGKSTVWKALQACHNLDKPKAVSVSEIVNPKSVTSDELYGYMTMSKDWKDGCLSIVMRNMCKCWAPYTAAQDQQWVVLDGDIDAVWIESMNTVMDDNKVLTLVSNERIPLTAPMRMIFEINSLKNATPATVSRAGILFINETDIGYQPAVDSWIAVRPDEVEKSVLPSLFNKYVPGLVEMMADPAMETLVEITTISCVQTLCYMLAGCLEKVSKANKSAEFIEKVFEYCAIWSFGGMVSVDRTNDCKKRFSKAWKSTFKGPMTFPANGTVFDYFVDFATGATESWATKVPEFNGHDAAFANIVVPTVDLVRLTSLADNLLKQQRHVLFVGGAGTGKTSLVKEYLRNLSENTVQCTINMNYYTDSASIQTQLEQPIDKRSGRSYGPPTGKNLIYFVDDLNMPRVETYGTQTPIELIRQHMDYKSWYDRTDLGLKKFIHDVQFMAVMNNKSGSFSVNPRLQRHFSSFACALPEEEDLVLVYRTILDNHLKMFPNNVYKMCNAIVDATIIAHKEVSSRFLPSAVKFHYNFNMRDLSAIVEGIVQSKPEYYSGPLKLCRLWMHECLRVFTDRMVSQTEASRCNDLLQDVAKRFLDQDPEELFAEPNIFTSFATRTIDEQPAYLPIGDIAELKAVLELKLKEYNESNPIMDLVLFENAMEHVTRIARIVGLPGGNALLVGVGGSGKQSLAKLASFICGYTVAQISVTSDYGVADLKEELKELYKKAGVKPAEPMTFMMTDSQIIDEKFLVYVNDLLSSGVIPDLFAKDEYDAIFGSLRNLAKAAGVQDTREAMMDFFIERVKANLHVVLAFSPVGEAFRIRPRKFPGLINCTAIDWYHPWPKDALVSVAHRFLEDVELNSPEIKENICYHVAEVHLSVGEASKKYLAVEKRYNYTTPKSFLELIGFYKSLLGVKRKDLRDSIERLDTGLTTLRNTNDDVTKLKEDLVVKMVEVEKKKEVTDELLKEMGLQRTEAEAQQEIATVEKKKADKAAAEASKIEAQADGDLKLAKPALDAAQDAVNCLDKNSLTELKGFGTPPAGVEKITHACLIMIKGEKKNFGWDNAKKMMAKVDAFLEQLQNYKGEDIPEDVVKKVQPLLADPVFTYEKMKGKSMAAANLCNWVVNIIGFNQIYKKVKPLMASLAAARETKQQAEDQLASVVAVMTNIEEKLNKLQSNFLEATEAKKEVEEMAKACQDRLDLAERLTSGLSSENVRWGKEIDNLRRQEITMGGNVLLSAAFVSYVGAFGSEFRENLWKGVWLPDLVSREIPLTEGIDVLSVLTNDATVANWQNEGLPADRISVENGAIISNAERWPLIIDPQLQGIKWIRSHEEARCKKNGTELVVLRLGARGWMNQITSSLESGNTVIIENLGESIDAVLDPILMRSIYKKGKSMFIKVGGDEVQYDPNFRLYLQTKLSNPHYKPEIAAQCTLINFIVTEKGLEDQLLAKVVGFEQPALEKERNDLVQKFNEYKIQLQQLEDDLLYKLANAPADILSDIPLIEGLEATKEKASEINAAVKKGKETEIGINEAREVYRPVSSEASMLYFMLLKLCAMNHMYQYSLDSFTTFFMKALGKAEGEGVGNARVQSLIKVVRWTIFTWVSRGLFEKHKLTFLTQLTLGLIAKGSIGEQCGYDQQGMDFLLKAARKDGDESPFEWLPEGNWNTVKALSELEGWEKLAGDIEENGARFLEWFSLVSPEEEKLPMDWRELDKRPFQKLLVIKALRPDRMLPALRTLISSVLPSGSEFVTCDSKLNSFQIVQEAYADSTPTTPIYFILSPGANVAGDVDKLAKLQKMVVGESYFNISLGQGQDKIANERLDTGHKMGHWVVLNNVHLMPKWLKVVEKKLDEFALSPGNARFRMFLTSDPSNGIPIGLIERCIKLTNDPPSGLKANLIGAISSLSKEEYEDLEPRTRGILFGLCYFHSLMIERKKFGGIGYNMNYPFSLGDLRDSAKCLQNYMENAPVKIPWADLQYIFGEIMYGGHIVNDFDRLMCKRLLEFLMKDNLLDEGSMYPYPDNEKENFKAPSTSTSFNRVLEHIEIEMKESPLAFGLHTNAEVGFRTQQSEALFATIVEISPAASGGGDGGEGGQSSQNVAESALQDILDMFKDTRFSLSEITSALEEVGPYQNMFLQECERMNLLLVEMCSSLEALNLGFKGELTMTDRMEELQMALFMDRVPGTWQKLAYPSLRNLASWLSNLNDRIVQISDWTSIPSEIPTVTWLSGLFNPQAFLTAVMQVSAQAANLELDKLSVISEVSKKMDATDVTAPSRDGALIHGLVMEGARWNLTNGVLDSSQPREMFCPMPVINIKANIVDRLDQNTYLCPVYQTAQRGPTYVFSAQLRSKVTPAKWTLAGVAMLLDVV</sequence>
<evidence type="ECO:0000256" key="9">
    <source>
        <dbReference type="ARBA" id="ARBA00023054"/>
    </source>
</evidence>
<dbReference type="InterPro" id="IPR035699">
    <property type="entry name" value="AAA_6"/>
</dbReference>
<evidence type="ECO:0000256" key="2">
    <source>
        <dbReference type="ARBA" id="ARBA00008887"/>
    </source>
</evidence>
<dbReference type="Gene3D" id="3.40.50.300">
    <property type="entry name" value="P-loop containing nucleotide triphosphate hydrolases"/>
    <property type="match status" value="5"/>
</dbReference>
<dbReference type="InterPro" id="IPR027417">
    <property type="entry name" value="P-loop_NTPase"/>
</dbReference>
<comment type="similarity">
    <text evidence="2">Belongs to the dynein heavy chain family.</text>
</comment>
<keyword evidence="5" id="KW-0677">Repeat</keyword>
<dbReference type="InterPro" id="IPR024743">
    <property type="entry name" value="Dynein_HC_stalk"/>
</dbReference>
<dbReference type="Gene3D" id="1.20.920.20">
    <property type="match status" value="1"/>
</dbReference>
<accession>A0ABQ6MI37</accession>
<dbReference type="InterPro" id="IPR041589">
    <property type="entry name" value="DNAH3_AAA_lid_1"/>
</dbReference>
<evidence type="ECO:0000256" key="14">
    <source>
        <dbReference type="SAM" id="Coils"/>
    </source>
</evidence>
<dbReference type="Gene3D" id="1.10.472.130">
    <property type="match status" value="1"/>
</dbReference>
<dbReference type="Gene3D" id="1.10.8.710">
    <property type="match status" value="1"/>
</dbReference>
<dbReference type="InterPro" id="IPR026983">
    <property type="entry name" value="DHC"/>
</dbReference>
<dbReference type="InterPro" id="IPR004273">
    <property type="entry name" value="Dynein_heavy_D6_P-loop"/>
</dbReference>
<dbReference type="Gene3D" id="1.20.1270.280">
    <property type="match status" value="1"/>
</dbReference>
<feature type="coiled-coil region" evidence="14">
    <location>
        <begin position="3043"/>
        <end position="3105"/>
    </location>
</feature>
<evidence type="ECO:0000313" key="17">
    <source>
        <dbReference type="EMBL" id="GMI26762.1"/>
    </source>
</evidence>
<evidence type="ECO:0000256" key="1">
    <source>
        <dbReference type="ARBA" id="ARBA00004430"/>
    </source>
</evidence>
<dbReference type="PANTHER" id="PTHR46532:SF11">
    <property type="entry name" value="DYNEIN AXONEMAL HEAVY CHAIN 12"/>
    <property type="match status" value="1"/>
</dbReference>
<keyword evidence="4" id="KW-0493">Microtubule</keyword>
<feature type="region of interest" description="Disordered" evidence="15">
    <location>
        <begin position="1352"/>
        <end position="1374"/>
    </location>
</feature>
<keyword evidence="13" id="KW-0966">Cell projection</keyword>
<dbReference type="InterPro" id="IPR035706">
    <property type="entry name" value="AAA_9"/>
</dbReference>
<keyword evidence="6" id="KW-0547">Nucleotide-binding</keyword>
<reference evidence="17 18" key="1">
    <citation type="journal article" date="2023" name="Commun. Biol.">
        <title>Genome analysis of Parmales, the sister group of diatoms, reveals the evolutionary specialization of diatoms from phago-mixotrophs to photoautotrophs.</title>
        <authorList>
            <person name="Ban H."/>
            <person name="Sato S."/>
            <person name="Yoshikawa S."/>
            <person name="Yamada K."/>
            <person name="Nakamura Y."/>
            <person name="Ichinomiya M."/>
            <person name="Sato N."/>
            <person name="Blanc-Mathieu R."/>
            <person name="Endo H."/>
            <person name="Kuwata A."/>
            <person name="Ogata H."/>
        </authorList>
    </citation>
    <scope>NUCLEOTIDE SEQUENCE [LARGE SCALE GENOMIC DNA]</scope>
</reference>